<name>A0A815W3G7_9BILA</name>
<evidence type="ECO:0000313" key="3">
    <source>
        <dbReference type="Proteomes" id="UP000663891"/>
    </source>
</evidence>
<evidence type="ECO:0000256" key="1">
    <source>
        <dbReference type="SAM" id="MobiDB-lite"/>
    </source>
</evidence>
<organism evidence="2 3">
    <name type="scientific">Adineta steineri</name>
    <dbReference type="NCBI Taxonomy" id="433720"/>
    <lineage>
        <taxon>Eukaryota</taxon>
        <taxon>Metazoa</taxon>
        <taxon>Spiralia</taxon>
        <taxon>Gnathifera</taxon>
        <taxon>Rotifera</taxon>
        <taxon>Eurotatoria</taxon>
        <taxon>Bdelloidea</taxon>
        <taxon>Adinetida</taxon>
        <taxon>Adinetidae</taxon>
        <taxon>Adineta</taxon>
    </lineage>
</organism>
<comment type="caution">
    <text evidence="2">The sequence shown here is derived from an EMBL/GenBank/DDBJ whole genome shotgun (WGS) entry which is preliminary data.</text>
</comment>
<proteinExistence type="predicted"/>
<gene>
    <name evidence="2" type="ORF">VCS650_LOCUS43944</name>
</gene>
<accession>A0A815W3G7</accession>
<dbReference type="EMBL" id="CAJNON010006205">
    <property type="protein sequence ID" value="CAF1538445.1"/>
    <property type="molecule type" value="Genomic_DNA"/>
</dbReference>
<dbReference type="OrthoDB" id="10433904at2759"/>
<feature type="region of interest" description="Disordered" evidence="1">
    <location>
        <begin position="40"/>
        <end position="67"/>
    </location>
</feature>
<dbReference type="AlphaFoldDB" id="A0A815W3G7"/>
<feature type="region of interest" description="Disordered" evidence="1">
    <location>
        <begin position="1"/>
        <end position="21"/>
    </location>
</feature>
<dbReference type="Proteomes" id="UP000663891">
    <property type="component" value="Unassembled WGS sequence"/>
</dbReference>
<evidence type="ECO:0000313" key="2">
    <source>
        <dbReference type="EMBL" id="CAF1538445.1"/>
    </source>
</evidence>
<protein>
    <submittedName>
        <fullName evidence="2">Uncharacterized protein</fullName>
    </submittedName>
</protein>
<feature type="non-terminal residue" evidence="2">
    <location>
        <position position="67"/>
    </location>
</feature>
<sequence length="67" mass="7469">MHSARETLTPHDIKNILCPPPRITDTEEIHRASVVSTYSEGFNLQTNPSGSQSSQLNSNMIDERNSD</sequence>
<feature type="compositionally biased region" description="Basic and acidic residues" evidence="1">
    <location>
        <begin position="1"/>
        <end position="14"/>
    </location>
</feature>
<feature type="compositionally biased region" description="Polar residues" evidence="1">
    <location>
        <begin position="40"/>
        <end position="60"/>
    </location>
</feature>
<reference evidence="2" key="1">
    <citation type="submission" date="2021-02" db="EMBL/GenBank/DDBJ databases">
        <authorList>
            <person name="Nowell W R."/>
        </authorList>
    </citation>
    <scope>NUCLEOTIDE SEQUENCE</scope>
</reference>